<dbReference type="AlphaFoldDB" id="A0A9Q0K988"/>
<feature type="compositionally biased region" description="Basic and acidic residues" evidence="1">
    <location>
        <begin position="1"/>
        <end position="15"/>
    </location>
</feature>
<organism evidence="3 4">
    <name type="scientific">Protea cynaroides</name>
    <dbReference type="NCBI Taxonomy" id="273540"/>
    <lineage>
        <taxon>Eukaryota</taxon>
        <taxon>Viridiplantae</taxon>
        <taxon>Streptophyta</taxon>
        <taxon>Embryophyta</taxon>
        <taxon>Tracheophyta</taxon>
        <taxon>Spermatophyta</taxon>
        <taxon>Magnoliopsida</taxon>
        <taxon>Proteales</taxon>
        <taxon>Proteaceae</taxon>
        <taxon>Protea</taxon>
    </lineage>
</organism>
<dbReference type="EMBL" id="JAMYWD010000007">
    <property type="protein sequence ID" value="KAJ4966248.1"/>
    <property type="molecule type" value="Genomic_DNA"/>
</dbReference>
<dbReference type="OrthoDB" id="996955at2759"/>
<feature type="region of interest" description="Disordered" evidence="1">
    <location>
        <begin position="1"/>
        <end position="27"/>
    </location>
</feature>
<sequence>MEERKPSTKEEEPPQTHRPPQETFGSGTYVVQVPKDQIYRIPPPENAAYLQRLKSNQNQPKKSSFCSCIVYILLVIFILALVLLLILGIFYLFHKPQGVNHSSHLVIHHPMHHQIINSKGTEDLERKRVQLVLSGLKGKLPPKVQKILKGKGWR</sequence>
<evidence type="ECO:0000313" key="4">
    <source>
        <dbReference type="Proteomes" id="UP001141806"/>
    </source>
</evidence>
<keyword evidence="4" id="KW-1185">Reference proteome</keyword>
<protein>
    <submittedName>
        <fullName evidence="3">Uncharacterized protein</fullName>
    </submittedName>
</protein>
<dbReference type="Proteomes" id="UP001141806">
    <property type="component" value="Unassembled WGS sequence"/>
</dbReference>
<name>A0A9Q0K988_9MAGN</name>
<reference evidence="3" key="1">
    <citation type="journal article" date="2023" name="Plant J.">
        <title>The genome of the king protea, Protea cynaroides.</title>
        <authorList>
            <person name="Chang J."/>
            <person name="Duong T.A."/>
            <person name="Schoeman C."/>
            <person name="Ma X."/>
            <person name="Roodt D."/>
            <person name="Barker N."/>
            <person name="Li Z."/>
            <person name="Van de Peer Y."/>
            <person name="Mizrachi E."/>
        </authorList>
    </citation>
    <scope>NUCLEOTIDE SEQUENCE</scope>
    <source>
        <tissue evidence="3">Young leaves</tissue>
    </source>
</reference>
<accession>A0A9Q0K988</accession>
<evidence type="ECO:0000256" key="2">
    <source>
        <dbReference type="SAM" id="Phobius"/>
    </source>
</evidence>
<keyword evidence="2" id="KW-1133">Transmembrane helix</keyword>
<feature type="transmembrane region" description="Helical" evidence="2">
    <location>
        <begin position="68"/>
        <end position="93"/>
    </location>
</feature>
<keyword evidence="2" id="KW-0812">Transmembrane</keyword>
<evidence type="ECO:0000313" key="3">
    <source>
        <dbReference type="EMBL" id="KAJ4966248.1"/>
    </source>
</evidence>
<proteinExistence type="predicted"/>
<keyword evidence="2" id="KW-0472">Membrane</keyword>
<evidence type="ECO:0000256" key="1">
    <source>
        <dbReference type="SAM" id="MobiDB-lite"/>
    </source>
</evidence>
<comment type="caution">
    <text evidence="3">The sequence shown here is derived from an EMBL/GenBank/DDBJ whole genome shotgun (WGS) entry which is preliminary data.</text>
</comment>
<gene>
    <name evidence="3" type="ORF">NE237_018097</name>
</gene>